<gene>
    <name evidence="1" type="ORF">C4K04_3867</name>
</gene>
<evidence type="ECO:0000313" key="1">
    <source>
        <dbReference type="EMBL" id="AZE49536.1"/>
    </source>
</evidence>
<proteinExistence type="predicted"/>
<sequence length="43" mass="4581">MSLTRGARLESGDGRWTFSRARSLLQKATVPVGASLLAIGRPP</sequence>
<organism evidence="1 2">
    <name type="scientific">Pseudomonas chlororaphis</name>
    <dbReference type="NCBI Taxonomy" id="587753"/>
    <lineage>
        <taxon>Bacteria</taxon>
        <taxon>Pseudomonadati</taxon>
        <taxon>Pseudomonadota</taxon>
        <taxon>Gammaproteobacteria</taxon>
        <taxon>Pseudomonadales</taxon>
        <taxon>Pseudomonadaceae</taxon>
        <taxon>Pseudomonas</taxon>
    </lineage>
</organism>
<accession>A0A3G7TTD0</accession>
<dbReference type="EMBL" id="CP027753">
    <property type="protein sequence ID" value="AZE49536.1"/>
    <property type="molecule type" value="Genomic_DNA"/>
</dbReference>
<reference evidence="1 2" key="1">
    <citation type="submission" date="2018-03" db="EMBL/GenBank/DDBJ databases">
        <title>Diversity of phytobeneficial traits revealed by whole-genome analysis of worldwide-isolated phenazine-producing Pseudomonas spp.</title>
        <authorList>
            <person name="Biessy A."/>
            <person name="Novinscak A."/>
            <person name="Blom J."/>
            <person name="Leger G."/>
            <person name="Thomashow L.S."/>
            <person name="Cazorla F.M."/>
            <person name="Josic D."/>
            <person name="Filion M."/>
        </authorList>
    </citation>
    <scope>NUCLEOTIDE SEQUENCE [LARGE SCALE GENOMIC DNA]</scope>
    <source>
        <strain evidence="1 2">B25</strain>
    </source>
</reference>
<evidence type="ECO:0000313" key="2">
    <source>
        <dbReference type="Proteomes" id="UP000268048"/>
    </source>
</evidence>
<protein>
    <submittedName>
        <fullName evidence="1">Uncharacterized protein</fullName>
    </submittedName>
</protein>
<name>A0A3G7TTD0_9PSED</name>
<dbReference type="Proteomes" id="UP000268048">
    <property type="component" value="Chromosome"/>
</dbReference>
<dbReference type="AlphaFoldDB" id="A0A3G7TTD0"/>